<accession>A0ABT7VV34</accession>
<comment type="caution">
    <text evidence="1">The sequence shown here is derived from an EMBL/GenBank/DDBJ whole genome shotgun (WGS) entry which is preliminary data.</text>
</comment>
<sequence length="189" mass="22496">MFYLRGSPEEKEMIEDRTVNLPTTDPRYSGELKYKAYHLSLVTIETIINRKLPFLLPFVVESELRAIDKAPTSRASRYIHFLRQEIDEHEVELTQMIEALTANQMENLRTTVEYLWGKKYSKDVFNKSTLLKLMKEQLNFRQRDVEWGRAEGRNVLLKLMQQEGKITPEQTKYFLKRMEKESEKKKSTQ</sequence>
<gene>
    <name evidence="1" type="ORF">QUF54_08745</name>
</gene>
<proteinExistence type="predicted"/>
<reference evidence="1" key="1">
    <citation type="submission" date="2023-06" db="EMBL/GenBank/DDBJ databases">
        <title>Uncultivated large filamentous bacteria from sulfidic sediments reveal new species and different genomic features in energy metabolism and defense.</title>
        <authorList>
            <person name="Fonseca A."/>
        </authorList>
    </citation>
    <scope>NUCLEOTIDE SEQUENCE</scope>
    <source>
        <strain evidence="1">HSG4</strain>
    </source>
</reference>
<organism evidence="1 2">
    <name type="scientific">Candidatus Marithioploca araucensis</name>
    <dbReference type="NCBI Taxonomy" id="70273"/>
    <lineage>
        <taxon>Bacteria</taxon>
        <taxon>Pseudomonadati</taxon>
        <taxon>Pseudomonadota</taxon>
        <taxon>Gammaproteobacteria</taxon>
        <taxon>Thiotrichales</taxon>
        <taxon>Thiotrichaceae</taxon>
        <taxon>Candidatus Marithioploca</taxon>
    </lineage>
</organism>
<dbReference type="Proteomes" id="UP001171945">
    <property type="component" value="Unassembled WGS sequence"/>
</dbReference>
<name>A0ABT7VV34_9GAMM</name>
<protein>
    <submittedName>
        <fullName evidence="1">Uncharacterized protein</fullName>
    </submittedName>
</protein>
<dbReference type="EMBL" id="JAUCGM010000629">
    <property type="protein sequence ID" value="MDM8563426.1"/>
    <property type="molecule type" value="Genomic_DNA"/>
</dbReference>
<evidence type="ECO:0000313" key="1">
    <source>
        <dbReference type="EMBL" id="MDM8563426.1"/>
    </source>
</evidence>
<evidence type="ECO:0000313" key="2">
    <source>
        <dbReference type="Proteomes" id="UP001171945"/>
    </source>
</evidence>
<keyword evidence="2" id="KW-1185">Reference proteome</keyword>